<organism evidence="1 2">
    <name type="scientific">Racocetra persica</name>
    <dbReference type="NCBI Taxonomy" id="160502"/>
    <lineage>
        <taxon>Eukaryota</taxon>
        <taxon>Fungi</taxon>
        <taxon>Fungi incertae sedis</taxon>
        <taxon>Mucoromycota</taxon>
        <taxon>Glomeromycotina</taxon>
        <taxon>Glomeromycetes</taxon>
        <taxon>Diversisporales</taxon>
        <taxon>Gigasporaceae</taxon>
        <taxon>Racocetra</taxon>
    </lineage>
</organism>
<sequence>TSPEVSDAEEMPIAIPFEEQDHISESPGKKLLVPVLPWISDEGNRIRNLADEVIKRTRIEKMQLLVPVKPKTLPTWACNQADSSEYYENFDEIYNNDE</sequence>
<feature type="non-terminal residue" evidence="1">
    <location>
        <position position="1"/>
    </location>
</feature>
<dbReference type="Proteomes" id="UP000789920">
    <property type="component" value="Unassembled WGS sequence"/>
</dbReference>
<gene>
    <name evidence="1" type="ORF">RPERSI_LOCUS36512</name>
</gene>
<dbReference type="EMBL" id="CAJVQC010175487">
    <property type="protein sequence ID" value="CAG8851320.1"/>
    <property type="molecule type" value="Genomic_DNA"/>
</dbReference>
<keyword evidence="2" id="KW-1185">Reference proteome</keyword>
<comment type="caution">
    <text evidence="1">The sequence shown here is derived from an EMBL/GenBank/DDBJ whole genome shotgun (WGS) entry which is preliminary data.</text>
</comment>
<reference evidence="1" key="1">
    <citation type="submission" date="2021-06" db="EMBL/GenBank/DDBJ databases">
        <authorList>
            <person name="Kallberg Y."/>
            <person name="Tangrot J."/>
            <person name="Rosling A."/>
        </authorList>
    </citation>
    <scope>NUCLEOTIDE SEQUENCE</scope>
    <source>
        <strain evidence="1">MA461A</strain>
    </source>
</reference>
<evidence type="ECO:0000313" key="2">
    <source>
        <dbReference type="Proteomes" id="UP000789920"/>
    </source>
</evidence>
<protein>
    <submittedName>
        <fullName evidence="1">3258_t:CDS:1</fullName>
    </submittedName>
</protein>
<proteinExistence type="predicted"/>
<name>A0ACA9SZK2_9GLOM</name>
<evidence type="ECO:0000313" key="1">
    <source>
        <dbReference type="EMBL" id="CAG8851320.1"/>
    </source>
</evidence>
<accession>A0ACA9SZK2</accession>